<dbReference type="EMBL" id="RDSM01000003">
    <property type="protein sequence ID" value="RXH54840.1"/>
    <property type="molecule type" value="Genomic_DNA"/>
</dbReference>
<dbReference type="AlphaFoldDB" id="A0A4Q0SXV8"/>
<feature type="domain" description="Putative zinc-finger" evidence="2">
    <location>
        <begin position="18"/>
        <end position="51"/>
    </location>
</feature>
<feature type="region of interest" description="Disordered" evidence="1">
    <location>
        <begin position="230"/>
        <end position="274"/>
    </location>
</feature>
<dbReference type="Pfam" id="PF13490">
    <property type="entry name" value="zf-HC2"/>
    <property type="match status" value="1"/>
</dbReference>
<organism evidence="3 4">
    <name type="scientific">Granulicella sibirica</name>
    <dbReference type="NCBI Taxonomy" id="2479048"/>
    <lineage>
        <taxon>Bacteria</taxon>
        <taxon>Pseudomonadati</taxon>
        <taxon>Acidobacteriota</taxon>
        <taxon>Terriglobia</taxon>
        <taxon>Terriglobales</taxon>
        <taxon>Acidobacteriaceae</taxon>
        <taxon>Granulicella</taxon>
    </lineage>
</organism>
<sequence length="318" mass="34356">MAEMSQFGSTKPGNPQVCAQCEALLMDALDRTASPEDQAFFDRHLASCTACSRMFMDAKRGGAWIEMLRNPRPEPSADLFSRIIAQTSGLQAAEDASTTTAVAPSSVTVMSEFVPVAMPPVAPSPSLYNRPALPADFPGAKVLPFRLRAAAQGFAHTMLQPRLAMTAAMAFFSIALTLNLTGVHLSALTAEDLKPSAIRKSFYEANAHVVRYCDNLRVVYELEARAHDLRSTSDDLPAPAPDNPADPKSRPDDKPEEQKTRPKPGPGTSRREPLFRDDLYRAALVLPNTDPITLTLVNLSPVTAGTSKVQIIPKGDLA</sequence>
<accession>A0A4Q0SXV8</accession>
<dbReference type="Proteomes" id="UP000289437">
    <property type="component" value="Unassembled WGS sequence"/>
</dbReference>
<name>A0A4Q0SXV8_9BACT</name>
<comment type="caution">
    <text evidence="3">The sequence shown here is derived from an EMBL/GenBank/DDBJ whole genome shotgun (WGS) entry which is preliminary data.</text>
</comment>
<gene>
    <name evidence="3" type="ORF">GRAN_3944</name>
</gene>
<evidence type="ECO:0000313" key="3">
    <source>
        <dbReference type="EMBL" id="RXH54840.1"/>
    </source>
</evidence>
<keyword evidence="4" id="KW-1185">Reference proteome</keyword>
<feature type="compositionally biased region" description="Basic and acidic residues" evidence="1">
    <location>
        <begin position="245"/>
        <end position="260"/>
    </location>
</feature>
<reference evidence="3 4" key="1">
    <citation type="submission" date="2018-11" db="EMBL/GenBank/DDBJ databases">
        <authorList>
            <person name="Mardanov A.V."/>
            <person name="Ravin N.V."/>
            <person name="Dedysh S.N."/>
        </authorList>
    </citation>
    <scope>NUCLEOTIDE SEQUENCE [LARGE SCALE GENOMIC DNA]</scope>
    <source>
        <strain evidence="3 4">AF10</strain>
    </source>
</reference>
<evidence type="ECO:0000313" key="4">
    <source>
        <dbReference type="Proteomes" id="UP000289437"/>
    </source>
</evidence>
<dbReference type="InterPro" id="IPR027383">
    <property type="entry name" value="Znf_put"/>
</dbReference>
<protein>
    <submittedName>
        <fullName evidence="3">Putative transmembrane anti-sigma factor</fullName>
    </submittedName>
</protein>
<keyword evidence="3" id="KW-0472">Membrane</keyword>
<proteinExistence type="predicted"/>
<evidence type="ECO:0000256" key="1">
    <source>
        <dbReference type="SAM" id="MobiDB-lite"/>
    </source>
</evidence>
<reference evidence="4" key="2">
    <citation type="submission" date="2019-02" db="EMBL/GenBank/DDBJ databases">
        <title>Granulicella sibirica sp. nov., a psychrotolerant acidobacterium isolated from an organic soil layer in forested tundra, West Siberia.</title>
        <authorList>
            <person name="Oshkin I.Y."/>
            <person name="Kulichevskaya I.S."/>
            <person name="Rijpstra W.I.C."/>
            <person name="Sinninghe Damste J.S."/>
            <person name="Rakitin A.L."/>
            <person name="Ravin N.V."/>
            <person name="Dedysh S.N."/>
        </authorList>
    </citation>
    <scope>NUCLEOTIDE SEQUENCE [LARGE SCALE GENOMIC DNA]</scope>
    <source>
        <strain evidence="4">AF10</strain>
    </source>
</reference>
<evidence type="ECO:0000259" key="2">
    <source>
        <dbReference type="Pfam" id="PF13490"/>
    </source>
</evidence>
<keyword evidence="3" id="KW-0812">Transmembrane</keyword>